<reference evidence="14" key="1">
    <citation type="journal article" date="2012" name="Appl. Microbiol. Biotechnol.">
        <title>The complete genome sequence of Pantoea ananatis AJ13355, an organism with great biotechnological potential.</title>
        <authorList>
            <person name="Hara Y."/>
            <person name="Kadotani N."/>
            <person name="Izui H."/>
            <person name="Katashkina J.I."/>
            <person name="Kuvaeva T.M."/>
            <person name="Andreeva I.G."/>
            <person name="Golubeva L.I."/>
            <person name="Malko D.B."/>
            <person name="Makeev V.J."/>
            <person name="Mashko S.V."/>
            <person name="Kozlov Y.I."/>
        </authorList>
    </citation>
    <scope>NUCLEOTIDE SEQUENCE [LARGE SCALE GENOMIC DNA]</scope>
    <source>
        <strain evidence="14">AJ13355</strain>
    </source>
</reference>
<feature type="binding site" evidence="11">
    <location>
        <position position="176"/>
    </location>
    <ligand>
        <name>ATP</name>
        <dbReference type="ChEBI" id="CHEBI:30616"/>
    </ligand>
</feature>
<evidence type="ECO:0000256" key="1">
    <source>
        <dbReference type="ARBA" id="ARBA00004496"/>
    </source>
</evidence>
<evidence type="ECO:0000256" key="5">
    <source>
        <dbReference type="ARBA" id="ARBA00022840"/>
    </source>
</evidence>
<feature type="binding site" evidence="11">
    <location>
        <position position="36"/>
    </location>
    <ligand>
        <name>ATP</name>
        <dbReference type="ChEBI" id="CHEBI:30616"/>
    </ligand>
</feature>
<dbReference type="GO" id="GO:0051082">
    <property type="term" value="F:unfolded protein binding"/>
    <property type="evidence" value="ECO:0007669"/>
    <property type="project" value="UniProtKB-UniRule"/>
</dbReference>
<dbReference type="Pfam" id="PF13589">
    <property type="entry name" value="HATPase_c_3"/>
    <property type="match status" value="1"/>
</dbReference>
<dbReference type="Gene3D" id="3.40.50.11260">
    <property type="match status" value="1"/>
</dbReference>
<dbReference type="OrthoDB" id="9802640at2"/>
<dbReference type="FunFam" id="3.30.565.10:FF:000009">
    <property type="entry name" value="Molecular chaperone HtpG"/>
    <property type="match status" value="1"/>
</dbReference>
<comment type="similarity">
    <text evidence="2 10">Belongs to the heat shock protein 90 family.</text>
</comment>
<name>A0A0H3KXR0_PANAA</name>
<sequence>MTMKGQETRGFQSEVKQLLHLMIHSLYSNKEIFLRELISNASDAADKLRFRALSDASLYEGDGDLRVRLSVDKDNRTITLSDNGIGMRRDEVIENLGTIAKSGTKSFLASLGSDQAKDSQLIGQFGVGFYSAFIVADKVSVRTRAAGAAEDEAVFWESAGEGDYTIADISKAERGTEITLHLREGEDEFLDSWRVRNIISKYSDHIALPVEIESKDEETGTTTWEKINKAQALWTRNKADISDEEYNEFYKHIAHDFSDPAIWSHNRVEGKQEYTSLLYIPARAPFDMWNRDHKHGLKLYVQRVFIMDDAEQFMPNYLRFVRGLIDSNDLPLNVSREILQDSRVTQSLRGALTKRVLQMLEKLAKDDSEKYQTFWKEFGLVLKEGPAEDHANKEAIAKLLRFASTQSEGAAQTVSLEEYVSRMVEGQEKIYYITADSYAAANSSPHLELFRKKGIEVLLLSDRIDEWMMSYLTEFDGKVFQSVSKADDALDKLADEETEEQKEAEKALEPFVERVKTLLGERVKEVRLTHRLTDTPAIVTTDANEMTTQMAKLFAAAGQDVPEVKYIFEINPDHQLVKRVADTQDETRFGEWIELLLDQALLAERGTLDDPNQFIRRMNQLLTA</sequence>
<comment type="subcellular location">
    <subcellularLocation>
        <location evidence="1 10">Cytoplasm</location>
    </subcellularLocation>
</comment>
<feature type="binding site" evidence="11">
    <location>
        <begin position="124"/>
        <end position="129"/>
    </location>
    <ligand>
        <name>ATP</name>
        <dbReference type="ChEBI" id="CHEBI:30616"/>
    </ligand>
</feature>
<dbReference type="InterPro" id="IPR020575">
    <property type="entry name" value="Hsp90_N"/>
</dbReference>
<evidence type="ECO:0000313" key="14">
    <source>
        <dbReference type="Proteomes" id="UP000006690"/>
    </source>
</evidence>
<feature type="region of interest" description="C" evidence="10">
    <location>
        <begin position="553"/>
        <end position="624"/>
    </location>
</feature>
<feature type="binding site" evidence="11">
    <location>
        <position position="87"/>
    </location>
    <ligand>
        <name>ATP</name>
        <dbReference type="ChEBI" id="CHEBI:30616"/>
    </ligand>
</feature>
<evidence type="ECO:0000256" key="8">
    <source>
        <dbReference type="ARBA" id="ARBA00058590"/>
    </source>
</evidence>
<evidence type="ECO:0000259" key="12">
    <source>
        <dbReference type="SMART" id="SM00387"/>
    </source>
</evidence>
<dbReference type="PIRSF" id="PIRSF002583">
    <property type="entry name" value="Hsp90"/>
    <property type="match status" value="1"/>
</dbReference>
<dbReference type="Gene3D" id="1.20.120.790">
    <property type="entry name" value="Heat shock protein 90, C-terminal domain"/>
    <property type="match status" value="1"/>
</dbReference>
<dbReference type="SUPFAM" id="SSF54211">
    <property type="entry name" value="Ribosomal protein S5 domain 2-like"/>
    <property type="match status" value="1"/>
</dbReference>
<feature type="region of interest" description="B" evidence="10">
    <location>
        <begin position="337"/>
        <end position="552"/>
    </location>
</feature>
<feature type="region of interest" description="A; substrate-binding" evidence="10">
    <location>
        <begin position="1"/>
        <end position="336"/>
    </location>
</feature>
<evidence type="ECO:0000256" key="3">
    <source>
        <dbReference type="ARBA" id="ARBA00022490"/>
    </source>
</evidence>
<keyword evidence="4 10" id="KW-0547">Nucleotide-binding</keyword>
<dbReference type="Pfam" id="PF00183">
    <property type="entry name" value="HSP90"/>
    <property type="match status" value="1"/>
</dbReference>
<keyword evidence="6 10" id="KW-0346">Stress response</keyword>
<dbReference type="Gene3D" id="3.30.565.10">
    <property type="entry name" value="Histidine kinase-like ATPase, C-terminal domain"/>
    <property type="match status" value="1"/>
</dbReference>
<feature type="binding site" evidence="11">
    <location>
        <position position="40"/>
    </location>
    <ligand>
        <name>ATP</name>
        <dbReference type="ChEBI" id="CHEBI:30616"/>
    </ligand>
</feature>
<dbReference type="FunFam" id="1.20.120.790:FF:000002">
    <property type="entry name" value="Molecular chaperone HtpG"/>
    <property type="match status" value="1"/>
</dbReference>
<evidence type="ECO:0000256" key="2">
    <source>
        <dbReference type="ARBA" id="ARBA00008239"/>
    </source>
</evidence>
<dbReference type="GO" id="GO:0005524">
    <property type="term" value="F:ATP binding"/>
    <property type="evidence" value="ECO:0007669"/>
    <property type="project" value="UniProtKB-UniRule"/>
</dbReference>
<dbReference type="InterPro" id="IPR003594">
    <property type="entry name" value="HATPase_dom"/>
</dbReference>
<dbReference type="FunFam" id="3.30.230.80:FF:000002">
    <property type="entry name" value="Molecular chaperone HtpG"/>
    <property type="match status" value="1"/>
</dbReference>
<gene>
    <name evidence="10 13" type="primary">htpG</name>
    <name evidence="13" type="ordered locus">PAJ_0358</name>
</gene>
<dbReference type="SMART" id="SM00387">
    <property type="entry name" value="HATPase_c"/>
    <property type="match status" value="1"/>
</dbReference>
<evidence type="ECO:0000313" key="13">
    <source>
        <dbReference type="EMBL" id="BAK10438.1"/>
    </source>
</evidence>
<protein>
    <recommendedName>
        <fullName evidence="9 10">Chaperone protein HtpG</fullName>
    </recommendedName>
    <alternativeName>
        <fullName evidence="10">Heat shock protein HtpG</fullName>
    </alternativeName>
    <alternativeName>
        <fullName evidence="10">High temperature protein G</fullName>
    </alternativeName>
</protein>
<evidence type="ECO:0000256" key="9">
    <source>
        <dbReference type="ARBA" id="ARBA00070675"/>
    </source>
</evidence>
<dbReference type="FunFam" id="3.40.50.11260:FF:000002">
    <property type="entry name" value="Molecular chaperone HtpG"/>
    <property type="match status" value="1"/>
</dbReference>
<dbReference type="InterPro" id="IPR037196">
    <property type="entry name" value="HSP90_C"/>
</dbReference>
<dbReference type="KEGG" id="paj:PAJ_0358"/>
<organism evidence="13 14">
    <name type="scientific">Pantoea ananatis (strain AJ13355)</name>
    <dbReference type="NCBI Taxonomy" id="932677"/>
    <lineage>
        <taxon>Bacteria</taxon>
        <taxon>Pseudomonadati</taxon>
        <taxon>Pseudomonadota</taxon>
        <taxon>Gammaproteobacteria</taxon>
        <taxon>Enterobacterales</taxon>
        <taxon>Erwiniaceae</taxon>
        <taxon>Pantoea</taxon>
    </lineage>
</organism>
<dbReference type="NCBIfam" id="NF003555">
    <property type="entry name" value="PRK05218.1"/>
    <property type="match status" value="1"/>
</dbReference>
<dbReference type="SUPFAM" id="SSF110942">
    <property type="entry name" value="HSP90 C-terminal domain"/>
    <property type="match status" value="1"/>
</dbReference>
<dbReference type="HOGENOM" id="CLU_006684_3_0_6"/>
<dbReference type="InterPro" id="IPR020568">
    <property type="entry name" value="Ribosomal_Su5_D2-typ_SF"/>
</dbReference>
<evidence type="ECO:0000256" key="6">
    <source>
        <dbReference type="ARBA" id="ARBA00023016"/>
    </source>
</evidence>
<dbReference type="PATRIC" id="fig|553.3.peg.3296"/>
<dbReference type="GO" id="GO:0140662">
    <property type="term" value="F:ATP-dependent protein folding chaperone"/>
    <property type="evidence" value="ECO:0007669"/>
    <property type="project" value="InterPro"/>
</dbReference>
<dbReference type="InterPro" id="IPR019805">
    <property type="entry name" value="Heat_shock_protein_90_CS"/>
</dbReference>
<feature type="binding site" evidence="11">
    <location>
        <begin position="102"/>
        <end position="103"/>
    </location>
    <ligand>
        <name>ATP</name>
        <dbReference type="ChEBI" id="CHEBI:30616"/>
    </ligand>
</feature>
<feature type="binding site" evidence="11">
    <location>
        <position position="95"/>
    </location>
    <ligand>
        <name>ATP</name>
        <dbReference type="ChEBI" id="CHEBI:30616"/>
    </ligand>
</feature>
<evidence type="ECO:0000256" key="7">
    <source>
        <dbReference type="ARBA" id="ARBA00023186"/>
    </source>
</evidence>
<dbReference type="InterPro" id="IPR036890">
    <property type="entry name" value="HATPase_C_sf"/>
</dbReference>
<dbReference type="eggNOG" id="COG0326">
    <property type="taxonomic scope" value="Bacteria"/>
</dbReference>
<proteinExistence type="inferred from homology"/>
<dbReference type="AlphaFoldDB" id="A0A0H3KXR0"/>
<feature type="binding site" evidence="11">
    <location>
        <position position="336"/>
    </location>
    <ligand>
        <name>ATP</name>
        <dbReference type="ChEBI" id="CHEBI:30616"/>
    </ligand>
</feature>
<dbReference type="Gene3D" id="3.30.230.80">
    <property type="match status" value="1"/>
</dbReference>
<dbReference type="Proteomes" id="UP000006690">
    <property type="component" value="Chromosome"/>
</dbReference>
<keyword evidence="7 10" id="KW-0143">Chaperone</keyword>
<feature type="binding site" evidence="11">
    <location>
        <position position="101"/>
    </location>
    <ligand>
        <name>ATP</name>
        <dbReference type="ChEBI" id="CHEBI:30616"/>
    </ligand>
</feature>
<dbReference type="CDD" id="cd16927">
    <property type="entry name" value="HATPase_Hsp90-like"/>
    <property type="match status" value="1"/>
</dbReference>
<comment type="subunit">
    <text evidence="10">Homodimer.</text>
</comment>
<keyword evidence="5 10" id="KW-0067">ATP-binding</keyword>
<dbReference type="GO" id="GO:0016887">
    <property type="term" value="F:ATP hydrolysis activity"/>
    <property type="evidence" value="ECO:0007669"/>
    <property type="project" value="InterPro"/>
</dbReference>
<comment type="function">
    <text evidence="8 10">Molecular chaperone. Has ATPase activity.</text>
</comment>
<keyword evidence="3 10" id="KW-0963">Cytoplasm</keyword>
<accession>A0A0H3KXR0</accession>
<dbReference type="PRINTS" id="PR00775">
    <property type="entry name" value="HEATSHOCK90"/>
</dbReference>
<feature type="binding site" evidence="11">
    <location>
        <position position="82"/>
    </location>
    <ligand>
        <name>ATP</name>
        <dbReference type="ChEBI" id="CHEBI:30616"/>
    </ligand>
</feature>
<evidence type="ECO:0000256" key="4">
    <source>
        <dbReference type="ARBA" id="ARBA00022741"/>
    </source>
</evidence>
<dbReference type="InterPro" id="IPR001404">
    <property type="entry name" value="Hsp90_fam"/>
</dbReference>
<dbReference type="GO" id="GO:0005737">
    <property type="term" value="C:cytoplasm"/>
    <property type="evidence" value="ECO:0007669"/>
    <property type="project" value="UniProtKB-SubCell"/>
</dbReference>
<dbReference type="PANTHER" id="PTHR11528">
    <property type="entry name" value="HEAT SHOCK PROTEIN 90 FAMILY MEMBER"/>
    <property type="match status" value="1"/>
</dbReference>
<evidence type="ECO:0000256" key="11">
    <source>
        <dbReference type="PIRSR" id="PIRSR002583-1"/>
    </source>
</evidence>
<dbReference type="SUPFAM" id="SSF55874">
    <property type="entry name" value="ATPase domain of HSP90 chaperone/DNA topoisomerase II/histidine kinase"/>
    <property type="match status" value="1"/>
</dbReference>
<dbReference type="HAMAP" id="MF_00505">
    <property type="entry name" value="HSP90"/>
    <property type="match status" value="1"/>
</dbReference>
<dbReference type="PROSITE" id="PS00298">
    <property type="entry name" value="HSP90"/>
    <property type="match status" value="1"/>
</dbReference>
<evidence type="ECO:0000256" key="10">
    <source>
        <dbReference type="HAMAP-Rule" id="MF_00505"/>
    </source>
</evidence>
<feature type="domain" description="Histidine kinase/HSP90-like ATPase" evidence="12">
    <location>
        <begin position="29"/>
        <end position="186"/>
    </location>
</feature>
<dbReference type="EMBL" id="AP012032">
    <property type="protein sequence ID" value="BAK10438.1"/>
    <property type="molecule type" value="Genomic_DNA"/>
</dbReference>